<dbReference type="Gene3D" id="3.40.50.150">
    <property type="entry name" value="Vaccinia Virus protein VP39"/>
    <property type="match status" value="1"/>
</dbReference>
<gene>
    <name evidence="5" type="ORF">PYX00_006282</name>
</gene>
<sequence length="277" mass="31511">MLGQYFEAESHVSTYNKFRPSPPMNMIEEIVRFTSEKISGPFDLAVDVGCGSGQSTEVYAPFFANVLGIDSSDAIIREARGKCKFPNITYRIAKAENIPVGSESVSLVSVCQSVHWFNTSEFYKEADRVLRKNGVLALYGYQLPIPVVKGAHKSLSTIVRKYYEGVLGKFVLPESRKVYLDNYKNDEFNRIGFVEGGMMKRIDNFVSDVEGTIVDLTGYISSWSTYQNYSKQVGETKAEEILKNFQDEFNSLLDEEMKPTEKFKIRYNYFLLIGRKT</sequence>
<dbReference type="InterPro" id="IPR051052">
    <property type="entry name" value="Diverse_substrate_MTase"/>
</dbReference>
<dbReference type="GO" id="GO:0008757">
    <property type="term" value="F:S-adenosylmethionine-dependent methyltransferase activity"/>
    <property type="evidence" value="ECO:0007669"/>
    <property type="project" value="InterPro"/>
</dbReference>
<dbReference type="EMBL" id="JARGDH010000003">
    <property type="protein sequence ID" value="KAL0273657.1"/>
    <property type="molecule type" value="Genomic_DNA"/>
</dbReference>
<evidence type="ECO:0000256" key="1">
    <source>
        <dbReference type="ARBA" id="ARBA00008361"/>
    </source>
</evidence>
<proteinExistence type="inferred from homology"/>
<dbReference type="CDD" id="cd02440">
    <property type="entry name" value="AdoMet_MTases"/>
    <property type="match status" value="1"/>
</dbReference>
<feature type="domain" description="Methyltransferase type 11" evidence="4">
    <location>
        <begin position="46"/>
        <end position="137"/>
    </location>
</feature>
<name>A0AAW2HUK3_9NEOP</name>
<keyword evidence="2" id="KW-0489">Methyltransferase</keyword>
<evidence type="ECO:0000256" key="2">
    <source>
        <dbReference type="ARBA" id="ARBA00022603"/>
    </source>
</evidence>
<dbReference type="InterPro" id="IPR013216">
    <property type="entry name" value="Methyltransf_11"/>
</dbReference>
<dbReference type="Pfam" id="PF08241">
    <property type="entry name" value="Methyltransf_11"/>
    <property type="match status" value="1"/>
</dbReference>
<comment type="caution">
    <text evidence="5">The sequence shown here is derived from an EMBL/GenBank/DDBJ whole genome shotgun (WGS) entry which is preliminary data.</text>
</comment>
<dbReference type="PANTHER" id="PTHR44942">
    <property type="entry name" value="METHYLTRANSF_11 DOMAIN-CONTAINING PROTEIN"/>
    <property type="match status" value="1"/>
</dbReference>
<organism evidence="5">
    <name type="scientific">Menopon gallinae</name>
    <name type="common">poultry shaft louse</name>
    <dbReference type="NCBI Taxonomy" id="328185"/>
    <lineage>
        <taxon>Eukaryota</taxon>
        <taxon>Metazoa</taxon>
        <taxon>Ecdysozoa</taxon>
        <taxon>Arthropoda</taxon>
        <taxon>Hexapoda</taxon>
        <taxon>Insecta</taxon>
        <taxon>Pterygota</taxon>
        <taxon>Neoptera</taxon>
        <taxon>Paraneoptera</taxon>
        <taxon>Psocodea</taxon>
        <taxon>Troctomorpha</taxon>
        <taxon>Phthiraptera</taxon>
        <taxon>Amblycera</taxon>
        <taxon>Menoponidae</taxon>
        <taxon>Menopon</taxon>
    </lineage>
</organism>
<dbReference type="SUPFAM" id="SSF53335">
    <property type="entry name" value="S-adenosyl-L-methionine-dependent methyltransferases"/>
    <property type="match status" value="1"/>
</dbReference>
<reference evidence="5" key="1">
    <citation type="journal article" date="2024" name="Gigascience">
        <title>Chromosome-level genome of the poultry shaft louse Menopon gallinae provides insight into the host-switching and adaptive evolution of parasitic lice.</title>
        <authorList>
            <person name="Xu Y."/>
            <person name="Ma L."/>
            <person name="Liu S."/>
            <person name="Liang Y."/>
            <person name="Liu Q."/>
            <person name="He Z."/>
            <person name="Tian L."/>
            <person name="Duan Y."/>
            <person name="Cai W."/>
            <person name="Li H."/>
            <person name="Song F."/>
        </authorList>
    </citation>
    <scope>NUCLEOTIDE SEQUENCE</scope>
    <source>
        <strain evidence="5">Cailab_2023a</strain>
    </source>
</reference>
<evidence type="ECO:0000313" key="5">
    <source>
        <dbReference type="EMBL" id="KAL0273657.1"/>
    </source>
</evidence>
<accession>A0AAW2HUK3</accession>
<dbReference type="GO" id="GO:0032259">
    <property type="term" value="P:methylation"/>
    <property type="evidence" value="ECO:0007669"/>
    <property type="project" value="UniProtKB-KW"/>
</dbReference>
<protein>
    <recommendedName>
        <fullName evidence="4">Methyltransferase type 11 domain-containing protein</fullName>
    </recommendedName>
</protein>
<keyword evidence="3" id="KW-0808">Transferase</keyword>
<dbReference type="InterPro" id="IPR029063">
    <property type="entry name" value="SAM-dependent_MTases_sf"/>
</dbReference>
<evidence type="ECO:0000256" key="3">
    <source>
        <dbReference type="ARBA" id="ARBA00022679"/>
    </source>
</evidence>
<comment type="similarity">
    <text evidence="1">Belongs to the methyltransferase superfamily.</text>
</comment>
<dbReference type="AlphaFoldDB" id="A0AAW2HUK3"/>
<evidence type="ECO:0000259" key="4">
    <source>
        <dbReference type="Pfam" id="PF08241"/>
    </source>
</evidence>
<dbReference type="PANTHER" id="PTHR44942:SF4">
    <property type="entry name" value="METHYLTRANSFERASE TYPE 11 DOMAIN-CONTAINING PROTEIN"/>
    <property type="match status" value="1"/>
</dbReference>